<dbReference type="AlphaFoldDB" id="A0AAV3Q101"/>
<dbReference type="InterPro" id="IPR012337">
    <property type="entry name" value="RNaseH-like_sf"/>
</dbReference>
<organism evidence="10 11">
    <name type="scientific">Lithospermum erythrorhizon</name>
    <name type="common">Purple gromwell</name>
    <name type="synonym">Lithospermum officinale var. erythrorhizon</name>
    <dbReference type="NCBI Taxonomy" id="34254"/>
    <lineage>
        <taxon>Eukaryota</taxon>
        <taxon>Viridiplantae</taxon>
        <taxon>Streptophyta</taxon>
        <taxon>Embryophyta</taxon>
        <taxon>Tracheophyta</taxon>
        <taxon>Spermatophyta</taxon>
        <taxon>Magnoliopsida</taxon>
        <taxon>eudicotyledons</taxon>
        <taxon>Gunneridae</taxon>
        <taxon>Pentapetalae</taxon>
        <taxon>asterids</taxon>
        <taxon>lamiids</taxon>
        <taxon>Boraginales</taxon>
        <taxon>Boraginaceae</taxon>
        <taxon>Boraginoideae</taxon>
        <taxon>Lithospermeae</taxon>
        <taxon>Lithospermum</taxon>
    </lineage>
</organism>
<dbReference type="GO" id="GO:0000175">
    <property type="term" value="F:3'-5'-RNA exonuclease activity"/>
    <property type="evidence" value="ECO:0007669"/>
    <property type="project" value="InterPro"/>
</dbReference>
<dbReference type="InterPro" id="IPR002121">
    <property type="entry name" value="HRDC_dom"/>
</dbReference>
<evidence type="ECO:0000313" key="10">
    <source>
        <dbReference type="EMBL" id="GAA0157724.1"/>
    </source>
</evidence>
<dbReference type="InterPro" id="IPR036397">
    <property type="entry name" value="RNaseH_sf"/>
</dbReference>
<dbReference type="InterPro" id="IPR010997">
    <property type="entry name" value="HRDC-like_sf"/>
</dbReference>
<dbReference type="EMBL" id="BAABME010003169">
    <property type="protein sequence ID" value="GAA0157724.1"/>
    <property type="molecule type" value="Genomic_DNA"/>
</dbReference>
<dbReference type="InterPro" id="IPR044876">
    <property type="entry name" value="HRDC_dom_sf"/>
</dbReference>
<feature type="domain" description="HRDC" evidence="9">
    <location>
        <begin position="320"/>
        <end position="400"/>
    </location>
</feature>
<evidence type="ECO:0000256" key="3">
    <source>
        <dbReference type="ARBA" id="ARBA00022801"/>
    </source>
</evidence>
<dbReference type="SUPFAM" id="SSF47819">
    <property type="entry name" value="HRDC-like"/>
    <property type="match status" value="1"/>
</dbReference>
<dbReference type="InterPro" id="IPR045092">
    <property type="entry name" value="Rrp6-like"/>
</dbReference>
<dbReference type="Gene3D" id="3.30.420.10">
    <property type="entry name" value="Ribonuclease H-like superfamily/Ribonuclease H"/>
    <property type="match status" value="1"/>
</dbReference>
<comment type="caution">
    <text evidence="10">The sequence shown here is derived from an EMBL/GenBank/DDBJ whole genome shotgun (WGS) entry which is preliminary data.</text>
</comment>
<dbReference type="PROSITE" id="PS50967">
    <property type="entry name" value="HRDC"/>
    <property type="match status" value="1"/>
</dbReference>
<dbReference type="GO" id="GO:0080188">
    <property type="term" value="P:gene silencing by siRNA-directed DNA methylation"/>
    <property type="evidence" value="ECO:0007669"/>
    <property type="project" value="UniProtKB-ARBA"/>
</dbReference>
<dbReference type="GO" id="GO:0071044">
    <property type="term" value="P:histone mRNA catabolic process"/>
    <property type="evidence" value="ECO:0007669"/>
    <property type="project" value="TreeGrafter"/>
</dbReference>
<dbReference type="InterPro" id="IPR049559">
    <property type="entry name" value="Rrp6p-like_exo"/>
</dbReference>
<dbReference type="GO" id="GO:0071040">
    <property type="term" value="P:nuclear polyadenylation-dependent antisense transcript catabolic process"/>
    <property type="evidence" value="ECO:0007669"/>
    <property type="project" value="TreeGrafter"/>
</dbReference>
<dbReference type="PANTHER" id="PTHR12124:SF47">
    <property type="entry name" value="EXOSOME COMPONENT 10"/>
    <property type="match status" value="1"/>
</dbReference>
<dbReference type="GO" id="GO:0071037">
    <property type="term" value="P:nuclear polyadenylation-dependent snRNA catabolic process"/>
    <property type="evidence" value="ECO:0007669"/>
    <property type="project" value="TreeGrafter"/>
</dbReference>
<dbReference type="GO" id="GO:0003727">
    <property type="term" value="F:single-stranded RNA binding"/>
    <property type="evidence" value="ECO:0007669"/>
    <property type="project" value="TreeGrafter"/>
</dbReference>
<comment type="subcellular location">
    <subcellularLocation>
        <location evidence="1">Nucleus</location>
    </subcellularLocation>
</comment>
<dbReference type="GO" id="GO:0000176">
    <property type="term" value="C:nuclear exosome (RNase complex)"/>
    <property type="evidence" value="ECO:0007669"/>
    <property type="project" value="TreeGrafter"/>
</dbReference>
<evidence type="ECO:0000256" key="8">
    <source>
        <dbReference type="SAM" id="MobiDB-lite"/>
    </source>
</evidence>
<feature type="region of interest" description="Disordered" evidence="8">
    <location>
        <begin position="580"/>
        <end position="606"/>
    </location>
</feature>
<dbReference type="Pfam" id="PF00570">
    <property type="entry name" value="HRDC"/>
    <property type="match status" value="1"/>
</dbReference>
<dbReference type="SMART" id="SM00341">
    <property type="entry name" value="HRDC"/>
    <property type="match status" value="1"/>
</dbReference>
<keyword evidence="6" id="KW-0539">Nucleus</keyword>
<accession>A0AAV3Q101</accession>
<dbReference type="PANTHER" id="PTHR12124">
    <property type="entry name" value="POLYMYOSITIS/SCLERODERMA AUTOANTIGEN-RELATED"/>
    <property type="match status" value="1"/>
</dbReference>
<dbReference type="GO" id="GO:0071036">
    <property type="term" value="P:nuclear polyadenylation-dependent snoRNA catabolic process"/>
    <property type="evidence" value="ECO:0007669"/>
    <property type="project" value="TreeGrafter"/>
</dbReference>
<dbReference type="GO" id="GO:0071035">
    <property type="term" value="P:nuclear polyadenylation-dependent rRNA catabolic process"/>
    <property type="evidence" value="ECO:0007669"/>
    <property type="project" value="TreeGrafter"/>
</dbReference>
<evidence type="ECO:0000256" key="7">
    <source>
        <dbReference type="SAM" id="Coils"/>
    </source>
</evidence>
<dbReference type="FunFam" id="3.30.420.10:FF:000065">
    <property type="entry name" value="Protein RRP6-like 2 isoform A"/>
    <property type="match status" value="1"/>
</dbReference>
<feature type="region of interest" description="Disordered" evidence="8">
    <location>
        <begin position="658"/>
        <end position="720"/>
    </location>
</feature>
<dbReference type="SMART" id="SM00474">
    <property type="entry name" value="35EXOc"/>
    <property type="match status" value="1"/>
</dbReference>
<dbReference type="FunFam" id="1.10.150.80:FF:000001">
    <property type="entry name" value="Putative exosome component 10"/>
    <property type="match status" value="1"/>
</dbReference>
<feature type="coiled-coil region" evidence="7">
    <location>
        <begin position="390"/>
        <end position="424"/>
    </location>
</feature>
<feature type="compositionally biased region" description="Basic and acidic residues" evidence="8">
    <location>
        <begin position="662"/>
        <end position="672"/>
    </location>
</feature>
<keyword evidence="4" id="KW-0269">Exonuclease</keyword>
<evidence type="ECO:0000313" key="11">
    <source>
        <dbReference type="Proteomes" id="UP001454036"/>
    </source>
</evidence>
<dbReference type="GO" id="GO:0071051">
    <property type="term" value="P:poly(A)-dependent snoRNA 3'-end processing"/>
    <property type="evidence" value="ECO:0007669"/>
    <property type="project" value="TreeGrafter"/>
</dbReference>
<proteinExistence type="predicted"/>
<dbReference type="GO" id="GO:0000166">
    <property type="term" value="F:nucleotide binding"/>
    <property type="evidence" value="ECO:0007669"/>
    <property type="project" value="InterPro"/>
</dbReference>
<evidence type="ECO:0000259" key="9">
    <source>
        <dbReference type="PROSITE" id="PS50967"/>
    </source>
</evidence>
<keyword evidence="2" id="KW-0540">Nuclease</keyword>
<evidence type="ECO:0000256" key="6">
    <source>
        <dbReference type="ARBA" id="ARBA00023242"/>
    </source>
</evidence>
<protein>
    <recommendedName>
        <fullName evidence="9">HRDC domain-containing protein</fullName>
    </recommendedName>
</protein>
<dbReference type="CDD" id="cd06147">
    <property type="entry name" value="Rrp6p_like_exo"/>
    <property type="match status" value="1"/>
</dbReference>
<feature type="compositionally biased region" description="Polar residues" evidence="8">
    <location>
        <begin position="707"/>
        <end position="720"/>
    </location>
</feature>
<sequence length="720" mass="80969">MESKVSGSEFHLYIKVMDEDKNPRGVKQKIPFHIPTIPRPQEQYKIIVNNTNQPFDHVWLQTTQDGIPIHPLENFSPLDFVDKNGIQIQPVEPPPLDCTPFKIVEHVRDLKELAAKLRNVHEFAVDLEHNQYRSFQGLTCLMQISTRNEDFVIDTLKLRIHVGPYLREVFKDPSKRKVMHGADKDVLWLQRDFGIYICNMFDTGQGSKVLNLERNSLEYLLNHFCGLQANKEYQNADWRLRPLPDEMQKYAREDTHYLLYIYDLMRKELLSLDADSECPGTSLLEVYKRSYSTCMLLYEKDLLTDSSFRSVYGVPGAGLRAEQLAVVSALCQWRDVVARSEDESTGFILPNRTLVEIAKEVPLTTSKLRRFVRSKHPYVERNLGSVVSIIRDAIQNSAAFEDAAEELKVNLKGSENNVATAEDEVFPEADNIDISTPPKIQSACGNYPVKISSNNLHENGNVKGVTDGSEAAAAKPATDQAVANVEVLKKPSRAFGALLGNSSKRKLLPDKSEPEQMKLEQIISAVNLPFLPFVTMVQPAFPVKPSLTEEPVSSETTSKAEDIILLNSDNEDPPNVDLEPVEENTDQTEHCGRTGVCGNDEEDDGMSLSDLSSSFQKCFQSINESRRVERREKSQGHEGGLLQLKPFDYEAARKQVIFGKASRREEGDDNRSRVGKGKNRKASSAGGGVAHSQQAEDLPQGKRRQAFPTSGNRSATFRQF</sequence>
<dbReference type="SUPFAM" id="SSF53098">
    <property type="entry name" value="Ribonuclease H-like"/>
    <property type="match status" value="1"/>
</dbReference>
<keyword evidence="11" id="KW-1185">Reference proteome</keyword>
<keyword evidence="3" id="KW-0378">Hydrolase</keyword>
<evidence type="ECO:0000256" key="2">
    <source>
        <dbReference type="ARBA" id="ARBA00022722"/>
    </source>
</evidence>
<keyword evidence="7" id="KW-0175">Coiled coil</keyword>
<dbReference type="GO" id="GO:0000467">
    <property type="term" value="P:exonucleolytic trimming to generate mature 3'-end of 5.8S rRNA from tricistronic rRNA transcript (SSU-rRNA, 5.8S rRNA, LSU-rRNA)"/>
    <property type="evidence" value="ECO:0007669"/>
    <property type="project" value="InterPro"/>
</dbReference>
<evidence type="ECO:0000256" key="5">
    <source>
        <dbReference type="ARBA" id="ARBA00023158"/>
    </source>
</evidence>
<dbReference type="Gene3D" id="1.10.150.80">
    <property type="entry name" value="HRDC domain"/>
    <property type="match status" value="1"/>
</dbReference>
<dbReference type="GO" id="GO:0005730">
    <property type="term" value="C:nucleolus"/>
    <property type="evidence" value="ECO:0007669"/>
    <property type="project" value="TreeGrafter"/>
</dbReference>
<evidence type="ECO:0000256" key="4">
    <source>
        <dbReference type="ARBA" id="ARBA00022839"/>
    </source>
</evidence>
<dbReference type="Pfam" id="PF01612">
    <property type="entry name" value="DNA_pol_A_exo1"/>
    <property type="match status" value="1"/>
</dbReference>
<evidence type="ECO:0000256" key="1">
    <source>
        <dbReference type="ARBA" id="ARBA00004123"/>
    </source>
</evidence>
<keyword evidence="5" id="KW-0943">RNA-mediated gene silencing</keyword>
<dbReference type="InterPro" id="IPR002562">
    <property type="entry name" value="3'-5'_exonuclease_dom"/>
</dbReference>
<dbReference type="GO" id="GO:0071039">
    <property type="term" value="P:nuclear polyadenylation-dependent CUT catabolic process"/>
    <property type="evidence" value="ECO:0007669"/>
    <property type="project" value="TreeGrafter"/>
</dbReference>
<name>A0AAV3Q101_LITER</name>
<dbReference type="GO" id="GO:0071038">
    <property type="term" value="P:TRAMP-dependent tRNA surveillance pathway"/>
    <property type="evidence" value="ECO:0007669"/>
    <property type="project" value="TreeGrafter"/>
</dbReference>
<gene>
    <name evidence="10" type="ORF">LIER_14928</name>
</gene>
<dbReference type="Proteomes" id="UP001454036">
    <property type="component" value="Unassembled WGS sequence"/>
</dbReference>
<reference evidence="10 11" key="1">
    <citation type="submission" date="2024-01" db="EMBL/GenBank/DDBJ databases">
        <title>The complete chloroplast genome sequence of Lithospermum erythrorhizon: insights into the phylogenetic relationship among Boraginaceae species and the maternal lineages of purple gromwells.</title>
        <authorList>
            <person name="Okada T."/>
            <person name="Watanabe K."/>
        </authorList>
    </citation>
    <scope>NUCLEOTIDE SEQUENCE [LARGE SCALE GENOMIC DNA]</scope>
</reference>